<keyword evidence="2" id="KW-1185">Reference proteome</keyword>
<evidence type="ECO:0000313" key="1">
    <source>
        <dbReference type="EMBL" id="MCD7466481.1"/>
    </source>
</evidence>
<protein>
    <submittedName>
        <fullName evidence="1">Uncharacterized protein</fullName>
    </submittedName>
</protein>
<reference evidence="1 2" key="1">
    <citation type="journal article" date="2021" name="BMC Genomics">
        <title>Datura genome reveals duplications of psychoactive alkaloid biosynthetic genes and high mutation rate following tissue culture.</title>
        <authorList>
            <person name="Rajewski A."/>
            <person name="Carter-House D."/>
            <person name="Stajich J."/>
            <person name="Litt A."/>
        </authorList>
    </citation>
    <scope>NUCLEOTIDE SEQUENCE [LARGE SCALE GENOMIC DNA]</scope>
    <source>
        <strain evidence="1">AR-01</strain>
    </source>
</reference>
<sequence>MTTFWHAEAPGKEFPKNLRWVKGDEEFLRNRIAKTKSKHKTSSSYKGNYYYIKRQKYINSFKMSYNTSTIHKIKKWINSNLFQDKKMTPSVKNNSSTKRNSTSPVNPMLLSVSDFEIFSELMCVSDFEI</sequence>
<dbReference type="EMBL" id="JACEIK010001147">
    <property type="protein sequence ID" value="MCD7466481.1"/>
    <property type="molecule type" value="Genomic_DNA"/>
</dbReference>
<organism evidence="1 2">
    <name type="scientific">Datura stramonium</name>
    <name type="common">Jimsonweed</name>
    <name type="synonym">Common thornapple</name>
    <dbReference type="NCBI Taxonomy" id="4076"/>
    <lineage>
        <taxon>Eukaryota</taxon>
        <taxon>Viridiplantae</taxon>
        <taxon>Streptophyta</taxon>
        <taxon>Embryophyta</taxon>
        <taxon>Tracheophyta</taxon>
        <taxon>Spermatophyta</taxon>
        <taxon>Magnoliopsida</taxon>
        <taxon>eudicotyledons</taxon>
        <taxon>Gunneridae</taxon>
        <taxon>Pentapetalae</taxon>
        <taxon>asterids</taxon>
        <taxon>lamiids</taxon>
        <taxon>Solanales</taxon>
        <taxon>Solanaceae</taxon>
        <taxon>Solanoideae</taxon>
        <taxon>Datureae</taxon>
        <taxon>Datura</taxon>
    </lineage>
</organism>
<dbReference type="Proteomes" id="UP000823775">
    <property type="component" value="Unassembled WGS sequence"/>
</dbReference>
<accession>A0ABS8T521</accession>
<comment type="caution">
    <text evidence="1">The sequence shown here is derived from an EMBL/GenBank/DDBJ whole genome shotgun (WGS) entry which is preliminary data.</text>
</comment>
<name>A0ABS8T521_DATST</name>
<evidence type="ECO:0000313" key="2">
    <source>
        <dbReference type="Proteomes" id="UP000823775"/>
    </source>
</evidence>
<proteinExistence type="predicted"/>
<gene>
    <name evidence="1" type="ORF">HAX54_003230</name>
</gene>